<evidence type="ECO:0008006" key="7">
    <source>
        <dbReference type="Google" id="ProtNLM"/>
    </source>
</evidence>
<dbReference type="PANTHER" id="PTHR36985:SF1">
    <property type="entry name" value="TRANSLOCATION AND ASSEMBLY MODULE SUBUNIT TAMB"/>
    <property type="match status" value="1"/>
</dbReference>
<protein>
    <recommendedName>
        <fullName evidence="7">Translocation and assembly module TamB</fullName>
    </recommendedName>
</protein>
<keyword evidence="3" id="KW-1133">Transmembrane helix</keyword>
<proteinExistence type="predicted"/>
<sequence length="449" mass="49107">MSLWKKISLGVLIFLVLLLGTVGFLVGTTTGLHLVIKAADRWVPGLEIGKATGGWRDLTLENVRFEQPGVAVTAGQFHLGVKLRCLWDSSLCVNDLSLRDIYVAIDTSKMPPAAPVEEEDSGPLNLSTPYPITLSRVALHNVNVKIDDTAVSLRDFTSGLNWQEKNLTLTPTSLQGLLIALPKVAKVAQEQVVEPKIDNPQPEEKPLGETMKDLFSTPVLPEMTDVHLPLNLNIQAFRGEQLRLTGDTDITIYNLLLKVSSIDGQMKLDALDVDSDQGKVTASGNAQLQDNWPVDITLNSTLNIDPLKGEKVQLKVGGEVRKKLTLGVDLNGPVAMTLRAETQLAEAGLPLDMEIKSKQLYWPFTGEKAYQADDLLLKFNGKMTDYTLTFSTAVKGQSLPPAKINLDAKGNEQQVNLDKLTVAALEGKTELKALLDWQQAISWRGETDA</sequence>
<keyword evidence="2" id="KW-0812">Transmembrane</keyword>
<dbReference type="GO" id="GO:0097347">
    <property type="term" value="C:TAM protein secretion complex"/>
    <property type="evidence" value="ECO:0007669"/>
    <property type="project" value="TreeGrafter"/>
</dbReference>
<accession>A0A7H4PBF8</accession>
<dbReference type="AlphaFoldDB" id="A0A7H4PBF8"/>
<dbReference type="Proteomes" id="UP000254571">
    <property type="component" value="Unassembled WGS sequence"/>
</dbReference>
<evidence type="ECO:0000256" key="2">
    <source>
        <dbReference type="ARBA" id="ARBA00022692"/>
    </source>
</evidence>
<dbReference type="EMBL" id="UGMX01000002">
    <property type="protein sequence ID" value="STW09773.1"/>
    <property type="molecule type" value="Genomic_DNA"/>
</dbReference>
<dbReference type="GO" id="GO:0005886">
    <property type="term" value="C:plasma membrane"/>
    <property type="evidence" value="ECO:0007669"/>
    <property type="project" value="TreeGrafter"/>
</dbReference>
<evidence type="ECO:0000313" key="5">
    <source>
        <dbReference type="EMBL" id="STW09773.1"/>
    </source>
</evidence>
<keyword evidence="4" id="KW-0472">Membrane</keyword>
<dbReference type="GO" id="GO:0009306">
    <property type="term" value="P:protein secretion"/>
    <property type="evidence" value="ECO:0007669"/>
    <property type="project" value="TreeGrafter"/>
</dbReference>
<organism evidence="5 6">
    <name type="scientific">Klebsiella grimontii</name>
    <dbReference type="NCBI Taxonomy" id="2058152"/>
    <lineage>
        <taxon>Bacteria</taxon>
        <taxon>Pseudomonadati</taxon>
        <taxon>Pseudomonadota</taxon>
        <taxon>Gammaproteobacteria</taxon>
        <taxon>Enterobacterales</taxon>
        <taxon>Enterobacteriaceae</taxon>
        <taxon>Klebsiella/Raoultella group</taxon>
        <taxon>Klebsiella</taxon>
    </lineage>
</organism>
<reference evidence="5 6" key="1">
    <citation type="submission" date="2018-06" db="EMBL/GenBank/DDBJ databases">
        <authorList>
            <consortium name="Pathogen Informatics"/>
            <person name="Doyle S."/>
        </authorList>
    </citation>
    <scope>NUCLEOTIDE SEQUENCE [LARGE SCALE GENOMIC DNA]</scope>
    <source>
        <strain evidence="5 6">NCTC9149</strain>
    </source>
</reference>
<evidence type="ECO:0000256" key="4">
    <source>
        <dbReference type="ARBA" id="ARBA00023136"/>
    </source>
</evidence>
<gene>
    <name evidence="5" type="ORF">NCTC9149_06275</name>
</gene>
<evidence type="ECO:0000256" key="3">
    <source>
        <dbReference type="ARBA" id="ARBA00022989"/>
    </source>
</evidence>
<evidence type="ECO:0000256" key="1">
    <source>
        <dbReference type="ARBA" id="ARBA00004167"/>
    </source>
</evidence>
<evidence type="ECO:0000313" key="6">
    <source>
        <dbReference type="Proteomes" id="UP000254571"/>
    </source>
</evidence>
<name>A0A7H4PBF8_9ENTR</name>
<comment type="caution">
    <text evidence="5">The sequence shown here is derived from an EMBL/GenBank/DDBJ whole genome shotgun (WGS) entry which is preliminary data.</text>
</comment>
<dbReference type="PANTHER" id="PTHR36985">
    <property type="entry name" value="TRANSLOCATION AND ASSEMBLY MODULE SUBUNIT TAMB"/>
    <property type="match status" value="1"/>
</dbReference>
<comment type="subcellular location">
    <subcellularLocation>
        <location evidence="1">Membrane</location>
        <topology evidence="1">Single-pass membrane protein</topology>
    </subcellularLocation>
</comment>